<sequence length="218" mass="25285">MGPTKRRTVHEGNSVAPKPMHLCPLFGSMQTLELLRLWYLILPDYNRMPLLLILSEFIYATEIGKLQSSTFDLNRVLYSSDISENLLSIRIYKDGQSRVSSRQGRIRTSEKRFSNIVNLDNQEKDSLLNLQNQEQPIMNIRKQSTSRIISIFLSQKSVKFYEWFIKVPFQDISKNKRKILDGVKWFNNAMIGDACITQLDSWTLRQLGLKGRAIKNAN</sequence>
<protein>
    <submittedName>
        <fullName evidence="1">Uncharacterized protein</fullName>
    </submittedName>
</protein>
<dbReference type="AlphaFoldDB" id="A0A4P9YDU7"/>
<dbReference type="EMBL" id="ML005741">
    <property type="protein sequence ID" value="RKP17633.1"/>
    <property type="molecule type" value="Genomic_DNA"/>
</dbReference>
<proteinExistence type="predicted"/>
<evidence type="ECO:0000313" key="2">
    <source>
        <dbReference type="Proteomes" id="UP000281549"/>
    </source>
</evidence>
<evidence type="ECO:0000313" key="1">
    <source>
        <dbReference type="EMBL" id="RKP17633.1"/>
    </source>
</evidence>
<name>A0A4P9YDU7_ROZAC</name>
<organism evidence="1 2">
    <name type="scientific">Rozella allomycis (strain CSF55)</name>
    <dbReference type="NCBI Taxonomy" id="988480"/>
    <lineage>
        <taxon>Eukaryota</taxon>
        <taxon>Fungi</taxon>
        <taxon>Fungi incertae sedis</taxon>
        <taxon>Cryptomycota</taxon>
        <taxon>Cryptomycota incertae sedis</taxon>
        <taxon>Rozella</taxon>
    </lineage>
</organism>
<accession>A0A4P9YDU7</accession>
<gene>
    <name evidence="1" type="ORF">ROZALSC1DRAFT_24011</name>
</gene>
<reference evidence="2" key="1">
    <citation type="journal article" date="2018" name="Nat. Microbiol.">
        <title>Leveraging single-cell genomics to expand the fungal tree of life.</title>
        <authorList>
            <person name="Ahrendt S.R."/>
            <person name="Quandt C.A."/>
            <person name="Ciobanu D."/>
            <person name="Clum A."/>
            <person name="Salamov A."/>
            <person name="Andreopoulos B."/>
            <person name="Cheng J.F."/>
            <person name="Woyke T."/>
            <person name="Pelin A."/>
            <person name="Henrissat B."/>
            <person name="Reynolds N.K."/>
            <person name="Benny G.L."/>
            <person name="Smith M.E."/>
            <person name="James T.Y."/>
            <person name="Grigoriev I.V."/>
        </authorList>
    </citation>
    <scope>NUCLEOTIDE SEQUENCE [LARGE SCALE GENOMIC DNA]</scope>
    <source>
        <strain evidence="2">CSF55</strain>
    </source>
</reference>
<dbReference type="Proteomes" id="UP000281549">
    <property type="component" value="Unassembled WGS sequence"/>
</dbReference>